<feature type="transmembrane region" description="Helical" evidence="7">
    <location>
        <begin position="153"/>
        <end position="174"/>
    </location>
</feature>
<dbReference type="EC" id="2.3.1.-" evidence="9"/>
<keyword evidence="9" id="KW-0012">Acyltransferase</keyword>
<feature type="transmembrane region" description="Helical" evidence="7">
    <location>
        <begin position="305"/>
        <end position="323"/>
    </location>
</feature>
<feature type="transmembrane region" description="Helical" evidence="7">
    <location>
        <begin position="240"/>
        <end position="261"/>
    </location>
</feature>
<feature type="domain" description="Acyltransferase 3" evidence="8">
    <location>
        <begin position="34"/>
        <end position="357"/>
    </location>
</feature>
<dbReference type="InterPro" id="IPR002656">
    <property type="entry name" value="Acyl_transf_3_dom"/>
</dbReference>
<keyword evidence="9" id="KW-0808">Transferase</keyword>
<feature type="transmembrane region" description="Helical" evidence="7">
    <location>
        <begin position="343"/>
        <end position="361"/>
    </location>
</feature>
<keyword evidence="3" id="KW-1003">Cell membrane</keyword>
<evidence type="ECO:0000256" key="6">
    <source>
        <dbReference type="ARBA" id="ARBA00023136"/>
    </source>
</evidence>
<keyword evidence="4 7" id="KW-0812">Transmembrane</keyword>
<feature type="transmembrane region" description="Helical" evidence="7">
    <location>
        <begin position="113"/>
        <end position="133"/>
    </location>
</feature>
<feature type="transmembrane region" description="Helical" evidence="7">
    <location>
        <begin position="38"/>
        <end position="56"/>
    </location>
</feature>
<keyword evidence="5 7" id="KW-1133">Transmembrane helix</keyword>
<name>A0ABY9AM72_PARCI</name>
<evidence type="ECO:0000313" key="9">
    <source>
        <dbReference type="EMBL" id="WIY48036.1"/>
    </source>
</evidence>
<evidence type="ECO:0000259" key="8">
    <source>
        <dbReference type="Pfam" id="PF01757"/>
    </source>
</evidence>
<evidence type="ECO:0000256" key="4">
    <source>
        <dbReference type="ARBA" id="ARBA00022692"/>
    </source>
</evidence>
<keyword evidence="10" id="KW-1185">Reference proteome</keyword>
<protein>
    <submittedName>
        <fullName evidence="9">Acyltransferase</fullName>
        <ecNumber evidence="9">2.3.1.-</ecNumber>
    </submittedName>
</protein>
<dbReference type="PANTHER" id="PTHR40074">
    <property type="entry name" value="O-ACETYLTRANSFERASE WECH"/>
    <property type="match status" value="1"/>
</dbReference>
<dbReference type="PANTHER" id="PTHR40074:SF2">
    <property type="entry name" value="O-ACETYLTRANSFERASE WECH"/>
    <property type="match status" value="1"/>
</dbReference>
<organism evidence="9 10">
    <name type="scientific">Paracidovorax citrulli</name>
    <name type="common">Acidovorax citrulli</name>
    <dbReference type="NCBI Taxonomy" id="80869"/>
    <lineage>
        <taxon>Bacteria</taxon>
        <taxon>Pseudomonadati</taxon>
        <taxon>Pseudomonadota</taxon>
        <taxon>Betaproteobacteria</taxon>
        <taxon>Burkholderiales</taxon>
        <taxon>Comamonadaceae</taxon>
        <taxon>Paracidovorax</taxon>
    </lineage>
</organism>
<gene>
    <name evidence="9" type="ORF">QRO08_19765</name>
</gene>
<feature type="transmembrane region" description="Helical" evidence="7">
    <location>
        <begin position="211"/>
        <end position="228"/>
    </location>
</feature>
<evidence type="ECO:0000256" key="3">
    <source>
        <dbReference type="ARBA" id="ARBA00022475"/>
    </source>
</evidence>
<feature type="transmembrane region" description="Helical" evidence="7">
    <location>
        <begin position="76"/>
        <end position="93"/>
    </location>
</feature>
<evidence type="ECO:0000256" key="5">
    <source>
        <dbReference type="ARBA" id="ARBA00022989"/>
    </source>
</evidence>
<feature type="transmembrane region" description="Helical" evidence="7">
    <location>
        <begin position="273"/>
        <end position="293"/>
    </location>
</feature>
<evidence type="ECO:0000256" key="2">
    <source>
        <dbReference type="ARBA" id="ARBA00007400"/>
    </source>
</evidence>
<dbReference type="RefSeq" id="WP_286015029.1">
    <property type="nucleotide sequence ID" value="NZ_CP127360.1"/>
</dbReference>
<evidence type="ECO:0000256" key="7">
    <source>
        <dbReference type="SAM" id="Phobius"/>
    </source>
</evidence>
<proteinExistence type="inferred from homology"/>
<feature type="transmembrane region" description="Helical" evidence="7">
    <location>
        <begin position="181"/>
        <end position="199"/>
    </location>
</feature>
<sequence>MKKSWMLRHRVFKIDSSDNEQMNKDRIERAYDPKLDSIRIIACLAVVLLHVSARPIYMQKELSQWGWMLGNAVSSLTHWCVPVFVMLSGALVLGDKRTTYPYMLVHRVPRMLVVLAISSIIYALWMFFFQHAFEWKAFTRDLLMGMPYCHLHFFYLIIGLYIIVPSISQAVIAMDEKHVRNAAVVACLISAVTFFWSVWTRAYSPNGGSFSWGYWLFYSLILYPSIKAQSALCNYLPGWLRGYVVTWLRGYVVTVVGAGLLSYKTADGSVWKLYLYTYFSPTVVAMSIGTWGLGVKVAKYVRVSWLKTLAPLALLVYILHPIFMEIIRAKYKIISPALMRPEIEVPLTFILTTLGAFFWLTF</sequence>
<dbReference type="GO" id="GO:0016746">
    <property type="term" value="F:acyltransferase activity"/>
    <property type="evidence" value="ECO:0007669"/>
    <property type="project" value="UniProtKB-KW"/>
</dbReference>
<comment type="similarity">
    <text evidence="2">Belongs to the acyltransferase 3 family.</text>
</comment>
<dbReference type="Proteomes" id="UP001242732">
    <property type="component" value="Chromosome"/>
</dbReference>
<evidence type="ECO:0000256" key="1">
    <source>
        <dbReference type="ARBA" id="ARBA00004651"/>
    </source>
</evidence>
<dbReference type="EMBL" id="CP127363">
    <property type="protein sequence ID" value="WIY48036.1"/>
    <property type="molecule type" value="Genomic_DNA"/>
</dbReference>
<accession>A0ABY9AM72</accession>
<comment type="subcellular location">
    <subcellularLocation>
        <location evidence="1">Cell membrane</location>
        <topology evidence="1">Multi-pass membrane protein</topology>
    </subcellularLocation>
</comment>
<dbReference type="Pfam" id="PF01757">
    <property type="entry name" value="Acyl_transf_3"/>
    <property type="match status" value="1"/>
</dbReference>
<evidence type="ECO:0000313" key="10">
    <source>
        <dbReference type="Proteomes" id="UP001242732"/>
    </source>
</evidence>
<keyword evidence="6 7" id="KW-0472">Membrane</keyword>
<reference evidence="9 10" key="1">
    <citation type="submission" date="2023-06" db="EMBL/GenBank/DDBJ databases">
        <authorList>
            <person name="Ham H."/>
            <person name="Park D.S."/>
        </authorList>
    </citation>
    <scope>NUCLEOTIDE SEQUENCE [LARGE SCALE GENOMIC DNA]</scope>
    <source>
        <strain evidence="9 10">KACC 17005</strain>
    </source>
</reference>